<name>A0A0N0XII2_9NEIS</name>
<protein>
    <submittedName>
        <fullName evidence="1">Uncharacterized protein</fullName>
    </submittedName>
</protein>
<dbReference type="EMBL" id="LAQT01000027">
    <property type="protein sequence ID" value="KPC50710.1"/>
    <property type="molecule type" value="Genomic_DNA"/>
</dbReference>
<comment type="caution">
    <text evidence="1">The sequence shown here is derived from an EMBL/GenBank/DDBJ whole genome shotgun (WGS) entry which is preliminary data.</text>
</comment>
<dbReference type="AlphaFoldDB" id="A0A0N0XII2"/>
<proteinExistence type="predicted"/>
<dbReference type="Proteomes" id="UP000037939">
    <property type="component" value="Unassembled WGS sequence"/>
</dbReference>
<accession>A0A0N0XII2</accession>
<keyword evidence="2" id="KW-1185">Reference proteome</keyword>
<organism evidence="1 2">
    <name type="scientific">Amantichitinum ursilacus</name>
    <dbReference type="NCBI Taxonomy" id="857265"/>
    <lineage>
        <taxon>Bacteria</taxon>
        <taxon>Pseudomonadati</taxon>
        <taxon>Pseudomonadota</taxon>
        <taxon>Betaproteobacteria</taxon>
        <taxon>Neisseriales</taxon>
        <taxon>Chitinibacteraceae</taxon>
        <taxon>Amantichitinum</taxon>
    </lineage>
</organism>
<gene>
    <name evidence="1" type="ORF">WG78_16690</name>
</gene>
<dbReference type="RefSeq" id="WP_152969260.1">
    <property type="nucleotide sequence ID" value="NZ_LAQT01000027.1"/>
</dbReference>
<evidence type="ECO:0000313" key="2">
    <source>
        <dbReference type="Proteomes" id="UP000037939"/>
    </source>
</evidence>
<reference evidence="1 2" key="1">
    <citation type="submission" date="2015-07" db="EMBL/GenBank/DDBJ databases">
        <title>Draft genome sequence of the Amantichitinum ursilacus IGB-41, a new chitin-degrading bacterium.</title>
        <authorList>
            <person name="Kirstahler P."/>
            <person name="Guenther M."/>
            <person name="Grumaz C."/>
            <person name="Rupp S."/>
            <person name="Zibek S."/>
            <person name="Sohn K."/>
        </authorList>
    </citation>
    <scope>NUCLEOTIDE SEQUENCE [LARGE SCALE GENOMIC DNA]</scope>
    <source>
        <strain evidence="1 2">IGB-41</strain>
    </source>
</reference>
<dbReference type="OrthoDB" id="4556323at2"/>
<sequence>MTESKHIVELAAREIIFYSTHDEQSFFEWIKKIPCVEEYSGRGDTLFLYVKRDMLDEDMLRDLIALFHRYGVDMRQLRKFDDESFSEWFNNPEKYWYRYVFG</sequence>
<evidence type="ECO:0000313" key="1">
    <source>
        <dbReference type="EMBL" id="KPC50710.1"/>
    </source>
</evidence>